<keyword evidence="1" id="KW-0175">Coiled coil</keyword>
<organism evidence="4 5">
    <name type="scientific">Heterobasidion irregulare (strain TC 32-1)</name>
    <dbReference type="NCBI Taxonomy" id="747525"/>
    <lineage>
        <taxon>Eukaryota</taxon>
        <taxon>Fungi</taxon>
        <taxon>Dikarya</taxon>
        <taxon>Basidiomycota</taxon>
        <taxon>Agaricomycotina</taxon>
        <taxon>Agaricomycetes</taxon>
        <taxon>Russulales</taxon>
        <taxon>Bondarzewiaceae</taxon>
        <taxon>Heterobasidion</taxon>
        <taxon>Heterobasidion annosum species complex</taxon>
    </lineage>
</organism>
<dbReference type="AlphaFoldDB" id="W4K4H8"/>
<evidence type="ECO:0000313" key="4">
    <source>
        <dbReference type="EMBL" id="ETW80738.1"/>
    </source>
</evidence>
<dbReference type="eggNOG" id="ENOG502SBQI">
    <property type="taxonomic scope" value="Eukaryota"/>
</dbReference>
<gene>
    <name evidence="4" type="ORF">HETIRDRAFT_445251</name>
</gene>
<feature type="compositionally biased region" description="Low complexity" evidence="2">
    <location>
        <begin position="343"/>
        <end position="357"/>
    </location>
</feature>
<dbReference type="OrthoDB" id="2556847at2759"/>
<dbReference type="EMBL" id="KI925459">
    <property type="protein sequence ID" value="ETW80738.1"/>
    <property type="molecule type" value="Genomic_DNA"/>
</dbReference>
<dbReference type="InterPro" id="IPR015671">
    <property type="entry name" value="GSCR1_dom"/>
</dbReference>
<keyword evidence="5" id="KW-1185">Reference proteome</keyword>
<dbReference type="HOGENOM" id="CLU_038167_0_0_1"/>
<dbReference type="GeneID" id="20675616"/>
<evidence type="ECO:0000256" key="1">
    <source>
        <dbReference type="SAM" id="Coils"/>
    </source>
</evidence>
<feature type="region of interest" description="Disordered" evidence="2">
    <location>
        <begin position="343"/>
        <end position="400"/>
    </location>
</feature>
<evidence type="ECO:0000256" key="2">
    <source>
        <dbReference type="SAM" id="MobiDB-lite"/>
    </source>
</evidence>
<dbReference type="STRING" id="747525.W4K4H8"/>
<name>W4K4H8_HETIT</name>
<dbReference type="InParanoid" id="W4K4H8"/>
<dbReference type="KEGG" id="hir:HETIRDRAFT_445251"/>
<evidence type="ECO:0000313" key="5">
    <source>
        <dbReference type="Proteomes" id="UP000030671"/>
    </source>
</evidence>
<dbReference type="Pfam" id="PF15249">
    <property type="entry name" value="GLTSCR1"/>
    <property type="match status" value="1"/>
</dbReference>
<evidence type="ECO:0000259" key="3">
    <source>
        <dbReference type="Pfam" id="PF15249"/>
    </source>
</evidence>
<feature type="coiled-coil region" evidence="1">
    <location>
        <begin position="154"/>
        <end position="181"/>
    </location>
</feature>
<sequence length="400" mass="43077">MDVDPNNETSLFVPRYTSRKQLGRLQLTSEEELIATQVSDRIAQSLTSDHIGALFPDVDAPFQSAEDAVNKLLPYHIFQHPREDLGKGKSKATEKDLLRQEIAETKFALECFKRKKALHDRLRRARTRSSQRNVPDDQGYFLAQAVLDADRKETSSLTSQLRNARAELDKIEREKRLATLAARPTYATHQPTTSTPVYGHHYRAYQYPYAPPYTVAPQMQMASTSTYTLSTANYPTPVAPSLAYTPAHSPPSLAPAAPLPQITGAIPVQLPVSSLPTLHALGIIPVPANSLSQVPAGQPPPAILRGSSANGTQLNLEINVSLLQAAQMSGLALVLNSIMRGSTTSTTSPASSISTTPTVPPTATPVASPYLIPPQSARGDCAPPLTNNGTPPDKGTNPGV</sequence>
<accession>W4K4H8</accession>
<dbReference type="RefSeq" id="XP_009547451.1">
    <property type="nucleotide sequence ID" value="XM_009549156.1"/>
</dbReference>
<dbReference type="Proteomes" id="UP000030671">
    <property type="component" value="Unassembled WGS sequence"/>
</dbReference>
<reference evidence="4 5" key="1">
    <citation type="journal article" date="2012" name="New Phytol.">
        <title>Insight into trade-off between wood decay and parasitism from the genome of a fungal forest pathogen.</title>
        <authorList>
            <person name="Olson A."/>
            <person name="Aerts A."/>
            <person name="Asiegbu F."/>
            <person name="Belbahri L."/>
            <person name="Bouzid O."/>
            <person name="Broberg A."/>
            <person name="Canback B."/>
            <person name="Coutinho P.M."/>
            <person name="Cullen D."/>
            <person name="Dalman K."/>
            <person name="Deflorio G."/>
            <person name="van Diepen L.T."/>
            <person name="Dunand C."/>
            <person name="Duplessis S."/>
            <person name="Durling M."/>
            <person name="Gonthier P."/>
            <person name="Grimwood J."/>
            <person name="Fossdal C.G."/>
            <person name="Hansson D."/>
            <person name="Henrissat B."/>
            <person name="Hietala A."/>
            <person name="Himmelstrand K."/>
            <person name="Hoffmeister D."/>
            <person name="Hogberg N."/>
            <person name="James T.Y."/>
            <person name="Karlsson M."/>
            <person name="Kohler A."/>
            <person name="Kues U."/>
            <person name="Lee Y.H."/>
            <person name="Lin Y.C."/>
            <person name="Lind M."/>
            <person name="Lindquist E."/>
            <person name="Lombard V."/>
            <person name="Lucas S."/>
            <person name="Lunden K."/>
            <person name="Morin E."/>
            <person name="Murat C."/>
            <person name="Park J."/>
            <person name="Raffaello T."/>
            <person name="Rouze P."/>
            <person name="Salamov A."/>
            <person name="Schmutz J."/>
            <person name="Solheim H."/>
            <person name="Stahlberg J."/>
            <person name="Velez H."/>
            <person name="de Vries R.P."/>
            <person name="Wiebenga A."/>
            <person name="Woodward S."/>
            <person name="Yakovlev I."/>
            <person name="Garbelotto M."/>
            <person name="Martin F."/>
            <person name="Grigoriev I.V."/>
            <person name="Stenlid J."/>
        </authorList>
    </citation>
    <scope>NUCLEOTIDE SEQUENCE [LARGE SCALE GENOMIC DNA]</scope>
    <source>
        <strain evidence="4 5">TC 32-1</strain>
    </source>
</reference>
<protein>
    <recommendedName>
        <fullName evidence="3">GLTSCR protein conserved domain-containing protein</fullName>
    </recommendedName>
</protein>
<feature type="domain" description="GLTSCR protein conserved" evidence="3">
    <location>
        <begin position="49"/>
        <end position="157"/>
    </location>
</feature>
<proteinExistence type="predicted"/>